<organism evidence="1 2">
    <name type="scientific">Gigaspora margarita</name>
    <dbReference type="NCBI Taxonomy" id="4874"/>
    <lineage>
        <taxon>Eukaryota</taxon>
        <taxon>Fungi</taxon>
        <taxon>Fungi incertae sedis</taxon>
        <taxon>Mucoromycota</taxon>
        <taxon>Glomeromycotina</taxon>
        <taxon>Glomeromycetes</taxon>
        <taxon>Diversisporales</taxon>
        <taxon>Gigasporaceae</taxon>
        <taxon>Gigaspora</taxon>
    </lineage>
</organism>
<reference evidence="1 2" key="1">
    <citation type="submission" date="2021-06" db="EMBL/GenBank/DDBJ databases">
        <authorList>
            <person name="Kallberg Y."/>
            <person name="Tangrot J."/>
            <person name="Rosling A."/>
        </authorList>
    </citation>
    <scope>NUCLEOTIDE SEQUENCE [LARGE SCALE GENOMIC DNA]</scope>
    <source>
        <strain evidence="1 2">120-4 pot B 10/14</strain>
    </source>
</reference>
<keyword evidence="2" id="KW-1185">Reference proteome</keyword>
<comment type="caution">
    <text evidence="1">The sequence shown here is derived from an EMBL/GenBank/DDBJ whole genome shotgun (WGS) entry which is preliminary data.</text>
</comment>
<protein>
    <submittedName>
        <fullName evidence="1">2088_t:CDS:1</fullName>
    </submittedName>
</protein>
<gene>
    <name evidence="1" type="ORF">GMARGA_LOCUS23432</name>
</gene>
<dbReference type="EMBL" id="CAJVQB010023728">
    <property type="protein sequence ID" value="CAG8802548.1"/>
    <property type="molecule type" value="Genomic_DNA"/>
</dbReference>
<dbReference type="Proteomes" id="UP000789901">
    <property type="component" value="Unassembled WGS sequence"/>
</dbReference>
<evidence type="ECO:0000313" key="2">
    <source>
        <dbReference type="Proteomes" id="UP000789901"/>
    </source>
</evidence>
<sequence>MWIEQVTTEEMIISESLIKEKGHQFVQALDIPEESLAFSN</sequence>
<accession>A0ABN7VWI9</accession>
<name>A0ABN7VWI9_GIGMA</name>
<evidence type="ECO:0000313" key="1">
    <source>
        <dbReference type="EMBL" id="CAG8802548.1"/>
    </source>
</evidence>
<feature type="non-terminal residue" evidence="1">
    <location>
        <position position="1"/>
    </location>
</feature>
<proteinExistence type="predicted"/>
<feature type="non-terminal residue" evidence="1">
    <location>
        <position position="40"/>
    </location>
</feature>